<dbReference type="Gene3D" id="2.30.30.940">
    <property type="match status" value="1"/>
</dbReference>
<keyword evidence="4" id="KW-1185">Reference proteome</keyword>
<gene>
    <name evidence="3" type="ORF">GCM10023353_21070</name>
</gene>
<dbReference type="Gene3D" id="3.40.50.10190">
    <property type="entry name" value="BRCT domain"/>
    <property type="match status" value="1"/>
</dbReference>
<dbReference type="CDD" id="cd18809">
    <property type="entry name" value="SF1_C_RecD"/>
    <property type="match status" value="1"/>
</dbReference>
<dbReference type="Proteomes" id="UP001500839">
    <property type="component" value="Unassembled WGS sequence"/>
</dbReference>
<dbReference type="InterPro" id="IPR051055">
    <property type="entry name" value="PIF1_helicase"/>
</dbReference>
<reference evidence="4" key="1">
    <citation type="journal article" date="2019" name="Int. J. Syst. Evol. Microbiol.">
        <title>The Global Catalogue of Microorganisms (GCM) 10K type strain sequencing project: providing services to taxonomists for standard genome sequencing and annotation.</title>
        <authorList>
            <consortium name="The Broad Institute Genomics Platform"/>
            <consortium name="The Broad Institute Genome Sequencing Center for Infectious Disease"/>
            <person name="Wu L."/>
            <person name="Ma J."/>
        </authorList>
    </citation>
    <scope>NUCLEOTIDE SEQUENCE [LARGE SCALE GENOMIC DNA]</scope>
    <source>
        <strain evidence="4">JCM 18542</strain>
    </source>
</reference>
<protein>
    <submittedName>
        <fullName evidence="3">AAA family ATPase</fullName>
    </submittedName>
</protein>
<organism evidence="3 4">
    <name type="scientific">Tomitella cavernea</name>
    <dbReference type="NCBI Taxonomy" id="1387982"/>
    <lineage>
        <taxon>Bacteria</taxon>
        <taxon>Bacillati</taxon>
        <taxon>Actinomycetota</taxon>
        <taxon>Actinomycetes</taxon>
        <taxon>Mycobacteriales</taxon>
        <taxon>Tomitella</taxon>
    </lineage>
</organism>
<feature type="region of interest" description="Disordered" evidence="1">
    <location>
        <begin position="600"/>
        <end position="624"/>
    </location>
</feature>
<dbReference type="Pfam" id="PF05970">
    <property type="entry name" value="PIF1"/>
    <property type="match status" value="1"/>
</dbReference>
<proteinExistence type="predicted"/>
<dbReference type="InterPro" id="IPR027417">
    <property type="entry name" value="P-loop_NTPase"/>
</dbReference>
<dbReference type="InterPro" id="IPR036420">
    <property type="entry name" value="BRCT_dom_sf"/>
</dbReference>
<dbReference type="SMART" id="SM00382">
    <property type="entry name" value="AAA"/>
    <property type="match status" value="1"/>
</dbReference>
<name>A0ABP9CSV9_9ACTN</name>
<dbReference type="RefSeq" id="WP_200171199.1">
    <property type="nucleotide sequence ID" value="NZ_BAABKQ010000001.1"/>
</dbReference>
<dbReference type="PANTHER" id="PTHR47642:SF7">
    <property type="entry name" value="ATP-DEPENDENT DNA HELICASE PIF1"/>
    <property type="match status" value="1"/>
</dbReference>
<accession>A0ABP9CSV9</accession>
<dbReference type="SUPFAM" id="SSF52540">
    <property type="entry name" value="P-loop containing nucleoside triphosphate hydrolases"/>
    <property type="match status" value="2"/>
</dbReference>
<dbReference type="Gene3D" id="3.40.50.300">
    <property type="entry name" value="P-loop containing nucleotide triphosphate hydrolases"/>
    <property type="match status" value="1"/>
</dbReference>
<dbReference type="SUPFAM" id="SSF52113">
    <property type="entry name" value="BRCT domain"/>
    <property type="match status" value="1"/>
</dbReference>
<evidence type="ECO:0000256" key="1">
    <source>
        <dbReference type="SAM" id="MobiDB-lite"/>
    </source>
</evidence>
<evidence type="ECO:0000313" key="3">
    <source>
        <dbReference type="EMBL" id="GAA4815293.1"/>
    </source>
</evidence>
<comment type="caution">
    <text evidence="3">The sequence shown here is derived from an EMBL/GenBank/DDBJ whole genome shotgun (WGS) entry which is preliminary data.</text>
</comment>
<evidence type="ECO:0000259" key="2">
    <source>
        <dbReference type="SMART" id="SM00382"/>
    </source>
</evidence>
<dbReference type="InterPro" id="IPR010285">
    <property type="entry name" value="DNA_helicase_pif1-like_DEAD"/>
</dbReference>
<dbReference type="PANTHER" id="PTHR47642">
    <property type="entry name" value="ATP-DEPENDENT DNA HELICASE"/>
    <property type="match status" value="1"/>
</dbReference>
<dbReference type="EMBL" id="BAABKQ010000001">
    <property type="protein sequence ID" value="GAA4815293.1"/>
    <property type="molecule type" value="Genomic_DNA"/>
</dbReference>
<evidence type="ECO:0000313" key="4">
    <source>
        <dbReference type="Proteomes" id="UP001500839"/>
    </source>
</evidence>
<dbReference type="InterPro" id="IPR003593">
    <property type="entry name" value="AAA+_ATPase"/>
</dbReference>
<feature type="domain" description="AAA+ ATPase" evidence="2">
    <location>
        <begin position="21"/>
        <end position="145"/>
    </location>
</feature>
<sequence>MPAPTFVLTEEFEQALDLLRSGGHLFLTGKAGTGKSTLVRRFLADTDRRVLVSAPTGIAALNVGGYTIHRVFGFRAGTTLADVESGAYRPGRFTKALSELQTLIIDEASMVRADLFDMLAAALGRYGPDPSAPFGGVQIVLVGDLFQLPPVVTEAEAAYFETRYSTPYFFSADAYRGAAFPTVDLTRVFRQSGDPRMATILNAIREGTLVSRSRAELNSRTRPDFQPPDDEFWLTLTTTNRMATSRNRARLERLAGEEFTHHAERIGELDRFEAPTDDVLHFKVGAQVMMLTNDPSDRWVNGTIGRIVDAEWGERGCVVAVRFPGGDMAEVAAYRWEVTRPVLDGGGLRHEVIGSFAQLPFKLAWAITIHKSQGQTLDRLVVDLTGGTFATGQLYVALSRCTSMDGLVLTRPVLPKDLKTDRRILRFLRAATEPAAVQRYCAIAALTVGDDGARSKPRPVELAVAFEDGTSVSSVINPQRDLADARRAYGISVSDVLLAPTLLEAWAMILPLLDGCTPVGVGVDKALGHIDFELKRLGSAMPMPLGVDVPAGRLSAGERSALRSSSAVQRAHAALRARDRLGAQDPGAGVFDADAAADEADPVGDAHDPGTAGSGGAVGYLLTRTPDAPTPESALLPQFSAMLAVGRRIGAVLLGREGGVSDPDAEATGSVDPEILREARVLVAEQVRAAAARVPLTAETLDRLSSAEAVLGAELTEGLAALEAGSADRMLTPGTRVCFTGDTFGADGRFVSRDEMFMLAEARGLTPVKNVSKTRCDALVTAEIGSQSGKARKAREWGKPVVSADEFLAWAGS</sequence>